<evidence type="ECO:0000256" key="1">
    <source>
        <dbReference type="ARBA" id="ARBA00004651"/>
    </source>
</evidence>
<protein>
    <recommendedName>
        <fullName evidence="9">YihY/virulence factor BrkB family protein</fullName>
    </recommendedName>
</protein>
<dbReference type="Proteomes" id="UP000292118">
    <property type="component" value="Chromosome"/>
</dbReference>
<feature type="transmembrane region" description="Helical" evidence="6">
    <location>
        <begin position="95"/>
        <end position="118"/>
    </location>
</feature>
<dbReference type="OrthoDB" id="5143175at2"/>
<evidence type="ECO:0000256" key="4">
    <source>
        <dbReference type="ARBA" id="ARBA00022989"/>
    </source>
</evidence>
<keyword evidence="5 6" id="KW-0472">Membrane</keyword>
<feature type="transmembrane region" description="Helical" evidence="6">
    <location>
        <begin position="252"/>
        <end position="275"/>
    </location>
</feature>
<evidence type="ECO:0000313" key="7">
    <source>
        <dbReference type="EMBL" id="QAY71828.1"/>
    </source>
</evidence>
<feature type="transmembrane region" description="Helical" evidence="6">
    <location>
        <begin position="143"/>
        <end position="166"/>
    </location>
</feature>
<evidence type="ECO:0000313" key="8">
    <source>
        <dbReference type="Proteomes" id="UP000292118"/>
    </source>
</evidence>
<feature type="transmembrane region" description="Helical" evidence="6">
    <location>
        <begin position="27"/>
        <end position="51"/>
    </location>
</feature>
<keyword evidence="4 6" id="KW-1133">Transmembrane helix</keyword>
<gene>
    <name evidence="7" type="ORF">ET471_10090</name>
</gene>
<dbReference type="Pfam" id="PF03631">
    <property type="entry name" value="Virul_fac_BrkB"/>
    <property type="match status" value="1"/>
</dbReference>
<dbReference type="GO" id="GO:0005886">
    <property type="term" value="C:plasma membrane"/>
    <property type="evidence" value="ECO:0007669"/>
    <property type="project" value="UniProtKB-SubCell"/>
</dbReference>
<dbReference type="PANTHER" id="PTHR30213">
    <property type="entry name" value="INNER MEMBRANE PROTEIN YHJD"/>
    <property type="match status" value="1"/>
</dbReference>
<evidence type="ECO:0000256" key="3">
    <source>
        <dbReference type="ARBA" id="ARBA00022692"/>
    </source>
</evidence>
<name>A0A4P6FMI7_9MICO</name>
<sequence length="288" mass="29421">MSRAVERWKDSRLGRTLAWYGARNGPLLCGGIAYSALFSLFAGLTIGWSVFSASLGRNAGLRDAVLDQVDTWVPGLVGDGPKDMISPDKLVLPSALTWATVVAAVVLLVSALGVMGALRSSVRAMFDLPAAGQNPVLARVWQLAGFALLGVGVVASAGASVAAGAVGQVVESWLGGSQAVAWAVRLGGAAVGVALDAVVVVMIITVVGGARPTRRDLVLGSLAAGVVAGALRWLGTTIVVGSAGANRLLAPFAAIVTILVLVNFVARLLLLTCAWMHDPPRRTPAEGA</sequence>
<feature type="transmembrane region" description="Helical" evidence="6">
    <location>
        <begin position="217"/>
        <end position="240"/>
    </location>
</feature>
<dbReference type="PANTHER" id="PTHR30213:SF1">
    <property type="entry name" value="INNER MEMBRANE PROTEIN YHJD"/>
    <property type="match status" value="1"/>
</dbReference>
<comment type="subcellular location">
    <subcellularLocation>
        <location evidence="1">Cell membrane</location>
        <topology evidence="1">Multi-pass membrane protein</topology>
    </subcellularLocation>
</comment>
<keyword evidence="3 6" id="KW-0812">Transmembrane</keyword>
<dbReference type="AlphaFoldDB" id="A0A4P6FMI7"/>
<evidence type="ECO:0008006" key="9">
    <source>
        <dbReference type="Google" id="ProtNLM"/>
    </source>
</evidence>
<keyword evidence="2" id="KW-1003">Cell membrane</keyword>
<evidence type="ECO:0000256" key="5">
    <source>
        <dbReference type="ARBA" id="ARBA00023136"/>
    </source>
</evidence>
<evidence type="ECO:0000256" key="6">
    <source>
        <dbReference type="SAM" id="Phobius"/>
    </source>
</evidence>
<proteinExistence type="predicted"/>
<dbReference type="KEGG" id="xya:ET471_10090"/>
<accession>A0A4P6FMI7</accession>
<dbReference type="PIRSF" id="PIRSF035875">
    <property type="entry name" value="RNase_BN"/>
    <property type="match status" value="1"/>
</dbReference>
<dbReference type="InterPro" id="IPR017039">
    <property type="entry name" value="Virul_fac_BrkB"/>
</dbReference>
<dbReference type="EMBL" id="CP035493">
    <property type="protein sequence ID" value="QAY71828.1"/>
    <property type="molecule type" value="Genomic_DNA"/>
</dbReference>
<feature type="transmembrane region" description="Helical" evidence="6">
    <location>
        <begin position="186"/>
        <end position="210"/>
    </location>
</feature>
<organism evidence="7 8">
    <name type="scientific">Xylanimonas protaetiae</name>
    <dbReference type="NCBI Taxonomy" id="2509457"/>
    <lineage>
        <taxon>Bacteria</taxon>
        <taxon>Bacillati</taxon>
        <taxon>Actinomycetota</taxon>
        <taxon>Actinomycetes</taxon>
        <taxon>Micrococcales</taxon>
        <taxon>Promicromonosporaceae</taxon>
        <taxon>Xylanimonas</taxon>
    </lineage>
</organism>
<reference evidence="7 8" key="1">
    <citation type="submission" date="2019-01" db="EMBL/GenBank/DDBJ databases">
        <title>Genome sequencing of strain FW10M-9.</title>
        <authorList>
            <person name="Heo J."/>
            <person name="Kim S.-J."/>
            <person name="Kim J.-S."/>
            <person name="Hong S.-B."/>
            <person name="Kwon S.-W."/>
        </authorList>
    </citation>
    <scope>NUCLEOTIDE SEQUENCE [LARGE SCALE GENOMIC DNA]</scope>
    <source>
        <strain evidence="7 8">FW10M-9</strain>
    </source>
</reference>
<evidence type="ECO:0000256" key="2">
    <source>
        <dbReference type="ARBA" id="ARBA00022475"/>
    </source>
</evidence>
<keyword evidence="8" id="KW-1185">Reference proteome</keyword>